<comment type="caution">
    <text evidence="2">The sequence shown here is derived from an EMBL/GenBank/DDBJ whole genome shotgun (WGS) entry which is preliminary data.</text>
</comment>
<gene>
    <name evidence="2" type="ORF">JMJ35_003875</name>
</gene>
<evidence type="ECO:0000313" key="3">
    <source>
        <dbReference type="Proteomes" id="UP001166286"/>
    </source>
</evidence>
<dbReference type="Proteomes" id="UP001166286">
    <property type="component" value="Unassembled WGS sequence"/>
</dbReference>
<name>A0AA39V330_9LECA</name>
<proteinExistence type="predicted"/>
<keyword evidence="3" id="KW-1185">Reference proteome</keyword>
<feature type="compositionally biased region" description="Basic and acidic residues" evidence="1">
    <location>
        <begin position="124"/>
        <end position="140"/>
    </location>
</feature>
<feature type="region of interest" description="Disordered" evidence="1">
    <location>
        <begin position="89"/>
        <end position="150"/>
    </location>
</feature>
<protein>
    <submittedName>
        <fullName evidence="2">Uncharacterized protein</fullName>
    </submittedName>
</protein>
<feature type="compositionally biased region" description="Low complexity" evidence="1">
    <location>
        <begin position="29"/>
        <end position="38"/>
    </location>
</feature>
<feature type="compositionally biased region" description="Acidic residues" evidence="1">
    <location>
        <begin position="91"/>
        <end position="104"/>
    </location>
</feature>
<organism evidence="2 3">
    <name type="scientific">Cladonia borealis</name>
    <dbReference type="NCBI Taxonomy" id="184061"/>
    <lineage>
        <taxon>Eukaryota</taxon>
        <taxon>Fungi</taxon>
        <taxon>Dikarya</taxon>
        <taxon>Ascomycota</taxon>
        <taxon>Pezizomycotina</taxon>
        <taxon>Lecanoromycetes</taxon>
        <taxon>OSLEUM clade</taxon>
        <taxon>Lecanoromycetidae</taxon>
        <taxon>Lecanorales</taxon>
        <taxon>Lecanorineae</taxon>
        <taxon>Cladoniaceae</taxon>
        <taxon>Cladonia</taxon>
    </lineage>
</organism>
<feature type="compositionally biased region" description="Low complexity" evidence="1">
    <location>
        <begin position="1"/>
        <end position="21"/>
    </location>
</feature>
<evidence type="ECO:0000313" key="2">
    <source>
        <dbReference type="EMBL" id="KAK0514153.1"/>
    </source>
</evidence>
<sequence>MSSPAPTQDPTTSPPSSTTNNPPSPPNLNPSFAAANPPTSSLRSENDRRERCAYILNSWEQLAWYSGTYQESLPQTRLRFLKQMIGIESGSENEDEAEDWEADPGGEGGSGGGGGGKKSGKSGKGKEKEKGSRDGMERRGAFSAGQGVGV</sequence>
<evidence type="ECO:0000256" key="1">
    <source>
        <dbReference type="SAM" id="MobiDB-lite"/>
    </source>
</evidence>
<feature type="compositionally biased region" description="Gly residues" evidence="1">
    <location>
        <begin position="105"/>
        <end position="117"/>
    </location>
</feature>
<dbReference type="EMBL" id="JAFEKC020000006">
    <property type="protein sequence ID" value="KAK0514153.1"/>
    <property type="molecule type" value="Genomic_DNA"/>
</dbReference>
<reference evidence="2" key="1">
    <citation type="submission" date="2023-03" db="EMBL/GenBank/DDBJ databases">
        <title>Complete genome of Cladonia borealis.</title>
        <authorList>
            <person name="Park H."/>
        </authorList>
    </citation>
    <scope>NUCLEOTIDE SEQUENCE</scope>
    <source>
        <strain evidence="2">ANT050790</strain>
    </source>
</reference>
<dbReference type="AlphaFoldDB" id="A0AA39V330"/>
<feature type="region of interest" description="Disordered" evidence="1">
    <location>
        <begin position="1"/>
        <end position="48"/>
    </location>
</feature>
<accession>A0AA39V330</accession>